<dbReference type="EMBL" id="RBAM01000006">
    <property type="protein sequence ID" value="RKN71678.1"/>
    <property type="molecule type" value="Genomic_DNA"/>
</dbReference>
<reference evidence="2 3" key="1">
    <citation type="journal article" date="2015" name="Antonie Van Leeuwenhoek">
        <title>Streptomyces klenkii sp. nov., isolated from deep marine sediment.</title>
        <authorList>
            <person name="Veyisoglu A."/>
            <person name="Sahin N."/>
        </authorList>
    </citation>
    <scope>NUCLEOTIDE SEQUENCE [LARGE SCALE GENOMIC DNA]</scope>
    <source>
        <strain evidence="2 3">KCTC 29202</strain>
    </source>
</reference>
<evidence type="ECO:0000313" key="2">
    <source>
        <dbReference type="EMBL" id="RKN71678.1"/>
    </source>
</evidence>
<feature type="domain" description="NADPH-dependent FMN reductase-like" evidence="1">
    <location>
        <begin position="54"/>
        <end position="121"/>
    </location>
</feature>
<comment type="caution">
    <text evidence="2">The sequence shown here is derived from an EMBL/GenBank/DDBJ whole genome shotgun (WGS) entry which is preliminary data.</text>
</comment>
<gene>
    <name evidence="2" type="ORF">D7231_16950</name>
</gene>
<dbReference type="InterPro" id="IPR005025">
    <property type="entry name" value="FMN_Rdtase-like_dom"/>
</dbReference>
<dbReference type="OrthoDB" id="4128952at2"/>
<evidence type="ECO:0000313" key="3">
    <source>
        <dbReference type="Proteomes" id="UP000270343"/>
    </source>
</evidence>
<dbReference type="InterPro" id="IPR029039">
    <property type="entry name" value="Flavoprotein-like_sf"/>
</dbReference>
<dbReference type="SUPFAM" id="SSF52218">
    <property type="entry name" value="Flavoproteins"/>
    <property type="match status" value="1"/>
</dbReference>
<name>A0A3B0BH59_9ACTN</name>
<accession>A0A3B0BH59</accession>
<dbReference type="Pfam" id="PF03358">
    <property type="entry name" value="FMN_red"/>
    <property type="match status" value="1"/>
</dbReference>
<dbReference type="Gene3D" id="3.40.50.360">
    <property type="match status" value="1"/>
</dbReference>
<dbReference type="AlphaFoldDB" id="A0A3B0BH59"/>
<proteinExistence type="predicted"/>
<protein>
    <recommendedName>
        <fullName evidence="1">NADPH-dependent FMN reductase-like domain-containing protein</fullName>
    </recommendedName>
</protein>
<dbReference type="Proteomes" id="UP000270343">
    <property type="component" value="Unassembled WGS sequence"/>
</dbReference>
<dbReference type="RefSeq" id="WP_120756289.1">
    <property type="nucleotide sequence ID" value="NZ_RBAM01000006.1"/>
</dbReference>
<evidence type="ECO:0000259" key="1">
    <source>
        <dbReference type="Pfam" id="PF03358"/>
    </source>
</evidence>
<keyword evidence="3" id="KW-1185">Reference proteome</keyword>
<sequence length="200" mass="21114">MENVLLLGLSAPTEDDPYGDRLLRALSAPGASGTRLVVSTAPSVLARAGSEIIAPSHPVADALRQMAALADGIVLTTPETDGAPPSSLRTLLNWLTWPAEGSPLVGKPVAVLTTCEDSVAEQKPYSEVERMLFTAGATIIGPRTIVPRVDRALREEPDGQVSFGDPGAAVRLLFHIHRTAAAARENAGLPPAEDFRPWLL</sequence>
<dbReference type="GO" id="GO:0016491">
    <property type="term" value="F:oxidoreductase activity"/>
    <property type="evidence" value="ECO:0007669"/>
    <property type="project" value="InterPro"/>
</dbReference>
<organism evidence="2 3">
    <name type="scientific">Streptomyces klenkii</name>
    <dbReference type="NCBI Taxonomy" id="1420899"/>
    <lineage>
        <taxon>Bacteria</taxon>
        <taxon>Bacillati</taxon>
        <taxon>Actinomycetota</taxon>
        <taxon>Actinomycetes</taxon>
        <taxon>Kitasatosporales</taxon>
        <taxon>Streptomycetaceae</taxon>
        <taxon>Streptomyces</taxon>
    </lineage>
</organism>